<feature type="region of interest" description="Disordered" evidence="2">
    <location>
        <begin position="34"/>
        <end position="62"/>
    </location>
</feature>
<feature type="chain" id="PRO_5039070147" description="Capsule synthesis protein CapA domain-containing protein" evidence="3">
    <location>
        <begin position="33"/>
        <end position="420"/>
    </location>
</feature>
<protein>
    <recommendedName>
        <fullName evidence="4">Capsule synthesis protein CapA domain-containing protein</fullName>
    </recommendedName>
</protein>
<dbReference type="AlphaFoldDB" id="A0A1Q5PVP4"/>
<feature type="domain" description="Capsule synthesis protein CapA" evidence="4">
    <location>
        <begin position="67"/>
        <end position="315"/>
    </location>
</feature>
<dbReference type="InterPro" id="IPR052169">
    <property type="entry name" value="CW_Biosynth-Accessory"/>
</dbReference>
<dbReference type="SMART" id="SM00854">
    <property type="entry name" value="PGA_cap"/>
    <property type="match status" value="1"/>
</dbReference>
<gene>
    <name evidence="5" type="ORF">BSZ40_06900</name>
</gene>
<evidence type="ECO:0000313" key="5">
    <source>
        <dbReference type="EMBL" id="OKL51566.1"/>
    </source>
</evidence>
<feature type="region of interest" description="Disordered" evidence="2">
    <location>
        <begin position="400"/>
        <end position="420"/>
    </location>
</feature>
<feature type="compositionally biased region" description="Low complexity" evidence="2">
    <location>
        <begin position="45"/>
        <end position="54"/>
    </location>
</feature>
<evidence type="ECO:0000256" key="1">
    <source>
        <dbReference type="ARBA" id="ARBA00005662"/>
    </source>
</evidence>
<dbReference type="Proteomes" id="UP000185612">
    <property type="component" value="Unassembled WGS sequence"/>
</dbReference>
<dbReference type="Pfam" id="PF09587">
    <property type="entry name" value="PGA_cap"/>
    <property type="match status" value="1"/>
</dbReference>
<dbReference type="SUPFAM" id="SSF56300">
    <property type="entry name" value="Metallo-dependent phosphatases"/>
    <property type="match status" value="1"/>
</dbReference>
<dbReference type="OrthoDB" id="9810718at2"/>
<dbReference type="EMBL" id="MQVS01000006">
    <property type="protein sequence ID" value="OKL51566.1"/>
    <property type="molecule type" value="Genomic_DNA"/>
</dbReference>
<evidence type="ECO:0000313" key="6">
    <source>
        <dbReference type="Proteomes" id="UP000185612"/>
    </source>
</evidence>
<dbReference type="InterPro" id="IPR029052">
    <property type="entry name" value="Metallo-depent_PP-like"/>
</dbReference>
<evidence type="ECO:0000259" key="4">
    <source>
        <dbReference type="SMART" id="SM00854"/>
    </source>
</evidence>
<evidence type="ECO:0000256" key="2">
    <source>
        <dbReference type="SAM" id="MobiDB-lite"/>
    </source>
</evidence>
<name>A0A1Q5PVP4_9ACTO</name>
<dbReference type="RefSeq" id="WP_073824559.1">
    <property type="nucleotide sequence ID" value="NZ_MQVS01000006.1"/>
</dbReference>
<dbReference type="PANTHER" id="PTHR33393">
    <property type="entry name" value="POLYGLUTAMINE SYNTHESIS ACCESSORY PROTEIN RV0574C-RELATED"/>
    <property type="match status" value="1"/>
</dbReference>
<reference evidence="6" key="1">
    <citation type="submission" date="2016-12" db="EMBL/GenBank/DDBJ databases">
        <authorList>
            <person name="Meng X."/>
        </authorList>
    </citation>
    <scope>NUCLEOTIDE SEQUENCE [LARGE SCALE GENOMIC DNA]</scope>
    <source>
        <strain evidence="6">DSM 20732</strain>
    </source>
</reference>
<proteinExistence type="inferred from homology"/>
<keyword evidence="6" id="KW-1185">Reference proteome</keyword>
<dbReference type="Gene3D" id="3.60.21.10">
    <property type="match status" value="1"/>
</dbReference>
<dbReference type="PROSITE" id="PS51257">
    <property type="entry name" value="PROKAR_LIPOPROTEIN"/>
    <property type="match status" value="1"/>
</dbReference>
<feature type="compositionally biased region" description="Pro residues" evidence="2">
    <location>
        <begin position="34"/>
        <end position="44"/>
    </location>
</feature>
<comment type="caution">
    <text evidence="5">The sequence shown here is derived from an EMBL/GenBank/DDBJ whole genome shotgun (WGS) entry which is preliminary data.</text>
</comment>
<dbReference type="InParanoid" id="A0A1Q5PVP4"/>
<organism evidence="5 6">
    <name type="scientific">Buchananella hordeovulneris</name>
    <dbReference type="NCBI Taxonomy" id="52770"/>
    <lineage>
        <taxon>Bacteria</taxon>
        <taxon>Bacillati</taxon>
        <taxon>Actinomycetota</taxon>
        <taxon>Actinomycetes</taxon>
        <taxon>Actinomycetales</taxon>
        <taxon>Actinomycetaceae</taxon>
        <taxon>Buchananella</taxon>
    </lineage>
</organism>
<accession>A0A1Q5PVP4</accession>
<keyword evidence="3" id="KW-0732">Signal</keyword>
<evidence type="ECO:0000256" key="3">
    <source>
        <dbReference type="SAM" id="SignalP"/>
    </source>
</evidence>
<dbReference type="PANTHER" id="PTHR33393:SF13">
    <property type="entry name" value="PGA BIOSYNTHESIS PROTEIN CAPA"/>
    <property type="match status" value="1"/>
</dbReference>
<feature type="compositionally biased region" description="Pro residues" evidence="2">
    <location>
        <begin position="408"/>
        <end position="420"/>
    </location>
</feature>
<sequence>MAVFRASVPRPLIGTALAGSVLLAACFPAAPAPTPAAPAAPPVSPSAVATSSTPTPTPTPPAPVTITIGYAGDVLTHMPVLDSTPDGDLTELLAPFAPWTSGVDLALCGLEVPQVPPGGEPSGWPLFGMPPAVIASLPSAGWDGCTTASNHSLDQGWQGIVTTLDAAEAAGLGTAGTGRTEIEAPAAQLYQLQRGERTITVAQLAATYDTNGLPLPEQAPWSVVHIDVPQLAKQAELARAAGADVVVLQIQWGTEYQSQPDQNQENLAAELAATGQFDAIFGNHVHVPQPITRLGGGPNGTTWVAYGSGNYVSNQSAECCAYLSPVGLFLVLTVTVPGEPDGAVTTEMTWTAHTTDTDGGHRVYPLAELAAGQFPDATISATEASERLAALVEVMGGDSLQRRAPYTPSGPEPQVVPRPR</sequence>
<dbReference type="STRING" id="52770.BSZ40_06900"/>
<feature type="signal peptide" evidence="3">
    <location>
        <begin position="1"/>
        <end position="32"/>
    </location>
</feature>
<dbReference type="InterPro" id="IPR019079">
    <property type="entry name" value="Capsule_synth_CapA"/>
</dbReference>
<comment type="similarity">
    <text evidence="1">Belongs to the CapA family.</text>
</comment>